<feature type="domain" description="Disease resistance N-terminal" evidence="4">
    <location>
        <begin position="11"/>
        <end position="103"/>
    </location>
</feature>
<evidence type="ECO:0000313" key="6">
    <source>
        <dbReference type="Proteomes" id="UP000000226"/>
    </source>
</evidence>
<keyword evidence="6" id="KW-1185">Reference proteome</keyword>
<dbReference type="OrthoDB" id="1700985at2759"/>
<reference evidence="6" key="1">
    <citation type="journal article" date="2014" name="Nat. Genet.">
        <title>A reference genome for common bean and genome-wide analysis of dual domestications.</title>
        <authorList>
            <person name="Schmutz J."/>
            <person name="McClean P.E."/>
            <person name="Mamidi S."/>
            <person name="Wu G.A."/>
            <person name="Cannon S.B."/>
            <person name="Grimwood J."/>
            <person name="Jenkins J."/>
            <person name="Shu S."/>
            <person name="Song Q."/>
            <person name="Chavarro C."/>
            <person name="Torres-Torres M."/>
            <person name="Geffroy V."/>
            <person name="Moghaddam S.M."/>
            <person name="Gao D."/>
            <person name="Abernathy B."/>
            <person name="Barry K."/>
            <person name="Blair M."/>
            <person name="Brick M.A."/>
            <person name="Chovatia M."/>
            <person name="Gepts P."/>
            <person name="Goodstein D.M."/>
            <person name="Gonzales M."/>
            <person name="Hellsten U."/>
            <person name="Hyten D.L."/>
            <person name="Jia G."/>
            <person name="Kelly J.D."/>
            <person name="Kudrna D."/>
            <person name="Lee R."/>
            <person name="Richard M.M."/>
            <person name="Miklas P.N."/>
            <person name="Osorno J.M."/>
            <person name="Rodrigues J."/>
            <person name="Thareau V."/>
            <person name="Urrea C.A."/>
            <person name="Wang M."/>
            <person name="Yu Y."/>
            <person name="Zhang M."/>
            <person name="Wing R.A."/>
            <person name="Cregan P.B."/>
            <person name="Rokhsar D.S."/>
            <person name="Jackson S.A."/>
        </authorList>
    </citation>
    <scope>NUCLEOTIDE SEQUENCE [LARGE SCALE GENOMIC DNA]</scope>
    <source>
        <strain evidence="6">cv. G19833</strain>
    </source>
</reference>
<evidence type="ECO:0000256" key="3">
    <source>
        <dbReference type="ARBA" id="ARBA00022821"/>
    </source>
</evidence>
<evidence type="ECO:0000313" key="5">
    <source>
        <dbReference type="EMBL" id="ESW23666.1"/>
    </source>
</evidence>
<organism evidence="5 6">
    <name type="scientific">Phaseolus vulgaris</name>
    <name type="common">Kidney bean</name>
    <name type="synonym">French bean</name>
    <dbReference type="NCBI Taxonomy" id="3885"/>
    <lineage>
        <taxon>Eukaryota</taxon>
        <taxon>Viridiplantae</taxon>
        <taxon>Streptophyta</taxon>
        <taxon>Embryophyta</taxon>
        <taxon>Tracheophyta</taxon>
        <taxon>Spermatophyta</taxon>
        <taxon>Magnoliopsida</taxon>
        <taxon>eudicotyledons</taxon>
        <taxon>Gunneridae</taxon>
        <taxon>Pentapetalae</taxon>
        <taxon>rosids</taxon>
        <taxon>fabids</taxon>
        <taxon>Fabales</taxon>
        <taxon>Fabaceae</taxon>
        <taxon>Papilionoideae</taxon>
        <taxon>50 kb inversion clade</taxon>
        <taxon>NPAAA clade</taxon>
        <taxon>indigoferoid/millettioid clade</taxon>
        <taxon>Phaseoleae</taxon>
        <taxon>Phaseolus</taxon>
    </lineage>
</organism>
<gene>
    <name evidence="5" type="ORF">PHAVU_004G066200g</name>
</gene>
<dbReference type="Pfam" id="PF18052">
    <property type="entry name" value="Rx_N"/>
    <property type="match status" value="1"/>
</dbReference>
<keyword evidence="2" id="KW-0547">Nucleotide-binding</keyword>
<dbReference type="GO" id="GO:0006952">
    <property type="term" value="P:defense response"/>
    <property type="evidence" value="ECO:0007669"/>
    <property type="project" value="UniProtKB-KW"/>
</dbReference>
<sequence>MTAELVGGALLSALLQVAFERMASPQFLDFFLGRKLDEKLLGNLNIVLHSINALADDSELKQFTDPQVKAWLFAVKEVVFDAEDFLGEIYYELTRCQVEAESKPQAIIYKVSNFFNATFSSFKKKIDSGLKEVLEKLEYLVKQKGALGLKEYTYSGDGLGSKVPQKLPSSLLVVGSVIYGRDVDKEMIFSWLTSETNNPNQPSIFFIVGLVRGLDGIVKRLPNQLLHLKELKIHYCDKVVISENNLDTLSLKF</sequence>
<keyword evidence="1" id="KW-0677">Repeat</keyword>
<evidence type="ECO:0000256" key="1">
    <source>
        <dbReference type="ARBA" id="ARBA00022737"/>
    </source>
</evidence>
<evidence type="ECO:0000259" key="4">
    <source>
        <dbReference type="Pfam" id="PF18052"/>
    </source>
</evidence>
<dbReference type="STRING" id="3885.V7C455"/>
<dbReference type="Gene3D" id="1.20.5.4130">
    <property type="match status" value="1"/>
</dbReference>
<dbReference type="eggNOG" id="KOG4658">
    <property type="taxonomic scope" value="Eukaryota"/>
</dbReference>
<evidence type="ECO:0000256" key="2">
    <source>
        <dbReference type="ARBA" id="ARBA00022741"/>
    </source>
</evidence>
<dbReference type="AlphaFoldDB" id="V7C455"/>
<dbReference type="Gramene" id="ESW23666">
    <property type="protein sequence ID" value="ESW23666"/>
    <property type="gene ID" value="PHAVU_004G066200g"/>
</dbReference>
<dbReference type="InterPro" id="IPR041118">
    <property type="entry name" value="Rx_N"/>
</dbReference>
<dbReference type="EMBL" id="CM002291">
    <property type="protein sequence ID" value="ESW23666.1"/>
    <property type="molecule type" value="Genomic_DNA"/>
</dbReference>
<proteinExistence type="predicted"/>
<name>V7C455_PHAVU</name>
<protein>
    <recommendedName>
        <fullName evidence="4">Disease resistance N-terminal domain-containing protein</fullName>
    </recommendedName>
</protein>
<dbReference type="OMA" id="RCKFESE"/>
<dbReference type="GO" id="GO:0000166">
    <property type="term" value="F:nucleotide binding"/>
    <property type="evidence" value="ECO:0007669"/>
    <property type="project" value="UniProtKB-KW"/>
</dbReference>
<accession>V7C455</accession>
<dbReference type="Proteomes" id="UP000000226">
    <property type="component" value="Chromosome 4"/>
</dbReference>
<keyword evidence="3" id="KW-0611">Plant defense</keyword>